<proteinExistence type="predicted"/>
<accession>A0AAI9IIW9</accession>
<sequence>MQLFHQNEDSMTDLDHGMTHEERKRKVLAQGALYRLGVMESREVVRENLSAESLAKGALSRVGHFAASLFGGGKTVQSIKSISSGGLGSLNLQTVTPLLMTGASLLSRRWLRKPLMMGGVIAAVGGLAYYFSQRGGSGGNGTVELEGPSQPD</sequence>
<reference evidence="2 3" key="1">
    <citation type="journal article" date="2013" name="Front. Microbiol.">
        <title>The genome of the endophytic bacterium H. frisingense GSF30(T) identifies diverse strategies in the Herbaspirillum genus to interact with plants.</title>
        <authorList>
            <person name="Straub D."/>
            <person name="Rothballer M."/>
            <person name="Hartmann A."/>
            <person name="Ludewig U."/>
        </authorList>
    </citation>
    <scope>NUCLEOTIDE SEQUENCE [LARGE SCALE GENOMIC DNA]</scope>
    <source>
        <strain evidence="2 3">GSF30</strain>
    </source>
</reference>
<evidence type="ECO:0000256" key="1">
    <source>
        <dbReference type="SAM" id="MobiDB-lite"/>
    </source>
</evidence>
<gene>
    <name evidence="2" type="ORF">HFRIS_000965</name>
</gene>
<dbReference type="EMBL" id="AEEC02000001">
    <property type="protein sequence ID" value="EOA06839.1"/>
    <property type="molecule type" value="Genomic_DNA"/>
</dbReference>
<dbReference type="Proteomes" id="UP000006772">
    <property type="component" value="Unassembled WGS sequence"/>
</dbReference>
<name>A0AAI9IIW9_9BURK</name>
<organism evidence="2 3">
    <name type="scientific">Herbaspirillum frisingense GSF30</name>
    <dbReference type="NCBI Taxonomy" id="864073"/>
    <lineage>
        <taxon>Bacteria</taxon>
        <taxon>Pseudomonadati</taxon>
        <taxon>Pseudomonadota</taxon>
        <taxon>Betaproteobacteria</taxon>
        <taxon>Burkholderiales</taxon>
        <taxon>Oxalobacteraceae</taxon>
        <taxon>Herbaspirillum</taxon>
    </lineage>
</organism>
<protein>
    <submittedName>
        <fullName evidence="2">Uncharacterized protein</fullName>
    </submittedName>
</protein>
<evidence type="ECO:0000313" key="2">
    <source>
        <dbReference type="EMBL" id="EOA06839.1"/>
    </source>
</evidence>
<feature type="region of interest" description="Disordered" evidence="1">
    <location>
        <begin position="1"/>
        <end position="21"/>
    </location>
</feature>
<dbReference type="AlphaFoldDB" id="A0AAI9IIW9"/>
<evidence type="ECO:0000313" key="3">
    <source>
        <dbReference type="Proteomes" id="UP000006772"/>
    </source>
</evidence>
<comment type="caution">
    <text evidence="2">The sequence shown here is derived from an EMBL/GenBank/DDBJ whole genome shotgun (WGS) entry which is preliminary data.</text>
</comment>